<proteinExistence type="inferred from homology"/>
<keyword evidence="4" id="KW-0333">Golgi apparatus</keyword>
<evidence type="ECO:0000256" key="3">
    <source>
        <dbReference type="ARBA" id="ARBA00022989"/>
    </source>
</evidence>
<evidence type="ECO:0000256" key="2">
    <source>
        <dbReference type="ARBA" id="ARBA00022692"/>
    </source>
</evidence>
<dbReference type="Pfam" id="PF04178">
    <property type="entry name" value="Got1"/>
    <property type="match status" value="1"/>
</dbReference>
<accession>A0A060T9P8</accession>
<evidence type="ECO:0000256" key="1">
    <source>
        <dbReference type="ARBA" id="ARBA00004653"/>
    </source>
</evidence>
<comment type="subcellular location">
    <subcellularLocation>
        <location evidence="1">Golgi apparatus membrane</location>
        <topology evidence="1">Multi-pass membrane protein</topology>
    </subcellularLocation>
</comment>
<dbReference type="InterPro" id="IPR045176">
    <property type="entry name" value="Got1"/>
</dbReference>
<dbReference type="GO" id="GO:0030134">
    <property type="term" value="C:COPII-coated ER to Golgi transport vesicle"/>
    <property type="evidence" value="ECO:0007669"/>
    <property type="project" value="TreeGrafter"/>
</dbReference>
<sequence length="145" mass="15807">MSTNLELGVGFTAAGVFFFGLGIVTLFDSALLAFGNVLFIIGIVLIIGFRKTVYFFARPQKARGSLCFCAGILLILFRHSFIGFGVECVGILQLFGDFFGVIITFLRSLPVVGPLLSHPMIAPVSIGGDEHHYHEGNRMTLTIDY</sequence>
<dbReference type="GO" id="GO:0042147">
    <property type="term" value="P:retrograde transport, endosome to Golgi"/>
    <property type="evidence" value="ECO:0007669"/>
    <property type="project" value="InterPro"/>
</dbReference>
<protein>
    <submittedName>
        <fullName evidence="8">ARAD1C39380p</fullName>
    </submittedName>
</protein>
<dbReference type="EMBL" id="HG937693">
    <property type="protein sequence ID" value="CDP35607.1"/>
    <property type="molecule type" value="Genomic_DNA"/>
</dbReference>
<evidence type="ECO:0000256" key="4">
    <source>
        <dbReference type="ARBA" id="ARBA00023034"/>
    </source>
</evidence>
<dbReference type="PANTHER" id="PTHR21493:SF9">
    <property type="entry name" value="GOLGI TRANSPORT PROTEIN 1-RELATED"/>
    <property type="match status" value="1"/>
</dbReference>
<dbReference type="PhylomeDB" id="A0A060T9P8"/>
<gene>
    <name evidence="8" type="ORF">GNLVRS02_ARAD1C39380g</name>
</gene>
<organism evidence="8">
    <name type="scientific">Blastobotrys adeninivorans</name>
    <name type="common">Yeast</name>
    <name type="synonym">Arxula adeninivorans</name>
    <dbReference type="NCBI Taxonomy" id="409370"/>
    <lineage>
        <taxon>Eukaryota</taxon>
        <taxon>Fungi</taxon>
        <taxon>Dikarya</taxon>
        <taxon>Ascomycota</taxon>
        <taxon>Saccharomycotina</taxon>
        <taxon>Dipodascomycetes</taxon>
        <taxon>Dipodascales</taxon>
        <taxon>Trichomonascaceae</taxon>
        <taxon>Blastobotrys</taxon>
    </lineage>
</organism>
<dbReference type="GO" id="GO:0005783">
    <property type="term" value="C:endoplasmic reticulum"/>
    <property type="evidence" value="ECO:0007669"/>
    <property type="project" value="TreeGrafter"/>
</dbReference>
<keyword evidence="2 7" id="KW-0812">Transmembrane</keyword>
<keyword evidence="5 7" id="KW-0472">Membrane</keyword>
<evidence type="ECO:0000313" key="8">
    <source>
        <dbReference type="EMBL" id="CDP35607.1"/>
    </source>
</evidence>
<dbReference type="InterPro" id="IPR007305">
    <property type="entry name" value="Vesicle_transpt_Got1/SFT2"/>
</dbReference>
<evidence type="ECO:0000256" key="7">
    <source>
        <dbReference type="SAM" id="Phobius"/>
    </source>
</evidence>
<dbReference type="GO" id="GO:0000139">
    <property type="term" value="C:Golgi membrane"/>
    <property type="evidence" value="ECO:0007669"/>
    <property type="project" value="UniProtKB-SubCell"/>
</dbReference>
<keyword evidence="3 7" id="KW-1133">Transmembrane helix</keyword>
<evidence type="ECO:0000256" key="5">
    <source>
        <dbReference type="ARBA" id="ARBA00023136"/>
    </source>
</evidence>
<reference evidence="8" key="2">
    <citation type="submission" date="2014-06" db="EMBL/GenBank/DDBJ databases">
        <title>The complete genome of Blastobotrys (Arxula) adeninivorans LS3 - a yeast of biotechnological interest.</title>
        <authorList>
            <person name="Kunze G."/>
            <person name="Gaillardin C."/>
            <person name="Czernicka M."/>
            <person name="Durrens P."/>
            <person name="Martin T."/>
            <person name="Boer E."/>
            <person name="Gabaldon T."/>
            <person name="Cruz J."/>
            <person name="Talla E."/>
            <person name="Marck C."/>
            <person name="Goffeau A."/>
            <person name="Barbe V."/>
            <person name="Baret P."/>
            <person name="Baronian K."/>
            <person name="Beier S."/>
            <person name="Bleykasten C."/>
            <person name="Bode R."/>
            <person name="Casaregola S."/>
            <person name="Despons L."/>
            <person name="Fairhead C."/>
            <person name="Giersberg M."/>
            <person name="Gierski P."/>
            <person name="Hahnel U."/>
            <person name="Hartmann A."/>
            <person name="Jankowska D."/>
            <person name="Jubin C."/>
            <person name="Jung P."/>
            <person name="Lafontaine I."/>
            <person name="Leh-Louis V."/>
            <person name="Lemaire M."/>
            <person name="Marcet-Houben M."/>
            <person name="Mascher M."/>
            <person name="Morel G."/>
            <person name="Richard G.-F."/>
            <person name="Riechen J."/>
            <person name="Sacerdot C."/>
            <person name="Sarkar A."/>
            <person name="Savel G."/>
            <person name="Schacherer J."/>
            <person name="Sherman D."/>
            <person name="Straub M.-L."/>
            <person name="Stein N."/>
            <person name="Thierry A."/>
            <person name="Trautwein-Schult A."/>
            <person name="Westhof E."/>
            <person name="Worch S."/>
            <person name="Dujon B."/>
            <person name="Souciet J.-L."/>
            <person name="Wincker P."/>
            <person name="Scholz U."/>
            <person name="Neuveglise N."/>
        </authorList>
    </citation>
    <scope>NUCLEOTIDE SEQUENCE</scope>
    <source>
        <strain evidence="8">LS3</strain>
    </source>
</reference>
<dbReference type="AlphaFoldDB" id="A0A060T9P8"/>
<name>A0A060T9P8_BLAAD</name>
<dbReference type="GO" id="GO:0006888">
    <property type="term" value="P:endoplasmic reticulum to Golgi vesicle-mediated transport"/>
    <property type="evidence" value="ECO:0007669"/>
    <property type="project" value="InterPro"/>
</dbReference>
<feature type="transmembrane region" description="Helical" evidence="7">
    <location>
        <begin position="7"/>
        <end position="27"/>
    </location>
</feature>
<feature type="transmembrane region" description="Helical" evidence="7">
    <location>
        <begin position="65"/>
        <end position="86"/>
    </location>
</feature>
<dbReference type="GO" id="GO:0005829">
    <property type="term" value="C:cytosol"/>
    <property type="evidence" value="ECO:0007669"/>
    <property type="project" value="GOC"/>
</dbReference>
<comment type="similarity">
    <text evidence="6">Belongs to the GOT1 family.</text>
</comment>
<dbReference type="PANTHER" id="PTHR21493">
    <property type="entry name" value="CGI-141-RELATED/LIPASE CONTAINING PROTEIN"/>
    <property type="match status" value="1"/>
</dbReference>
<dbReference type="GO" id="GO:0000137">
    <property type="term" value="C:Golgi cis cisterna"/>
    <property type="evidence" value="ECO:0007669"/>
    <property type="project" value="TreeGrafter"/>
</dbReference>
<feature type="transmembrane region" description="Helical" evidence="7">
    <location>
        <begin position="98"/>
        <end position="116"/>
    </location>
</feature>
<reference evidence="8" key="1">
    <citation type="submission" date="2014-02" db="EMBL/GenBank/DDBJ databases">
        <authorList>
            <person name="Genoscope - CEA"/>
        </authorList>
    </citation>
    <scope>NUCLEOTIDE SEQUENCE</scope>
    <source>
        <strain evidence="8">LS3</strain>
    </source>
</reference>
<evidence type="ECO:0000256" key="6">
    <source>
        <dbReference type="ARBA" id="ARBA00025799"/>
    </source>
</evidence>
<feature type="transmembrane region" description="Helical" evidence="7">
    <location>
        <begin position="33"/>
        <end position="53"/>
    </location>
</feature>